<dbReference type="GO" id="GO:0003755">
    <property type="term" value="F:peptidyl-prolyl cis-trans isomerase activity"/>
    <property type="evidence" value="ECO:0007669"/>
    <property type="project" value="UniProtKB-KW"/>
</dbReference>
<dbReference type="EMBL" id="PKPP01003392">
    <property type="protein sequence ID" value="PWA69651.1"/>
    <property type="molecule type" value="Genomic_DNA"/>
</dbReference>
<comment type="caution">
    <text evidence="5">The sequence shown here is derived from an EMBL/GenBank/DDBJ whole genome shotgun (WGS) entry which is preliminary data.</text>
</comment>
<dbReference type="Proteomes" id="UP000245207">
    <property type="component" value="Unassembled WGS sequence"/>
</dbReference>
<evidence type="ECO:0000256" key="4">
    <source>
        <dbReference type="ARBA" id="ARBA00023235"/>
    </source>
</evidence>
<dbReference type="GO" id="GO:0006364">
    <property type="term" value="P:rRNA processing"/>
    <property type="evidence" value="ECO:0007669"/>
    <property type="project" value="InterPro"/>
</dbReference>
<dbReference type="OrthoDB" id="1911748at2759"/>
<evidence type="ECO:0000256" key="1">
    <source>
        <dbReference type="ARBA" id="ARBA00000971"/>
    </source>
</evidence>
<comment type="catalytic activity">
    <reaction evidence="1">
        <text>[protein]-peptidylproline (omega=180) = [protein]-peptidylproline (omega=0)</text>
        <dbReference type="Rhea" id="RHEA:16237"/>
        <dbReference type="Rhea" id="RHEA-COMP:10747"/>
        <dbReference type="Rhea" id="RHEA-COMP:10748"/>
        <dbReference type="ChEBI" id="CHEBI:83833"/>
        <dbReference type="ChEBI" id="CHEBI:83834"/>
        <dbReference type="EC" id="5.2.1.8"/>
    </reaction>
</comment>
<keyword evidence="3" id="KW-0697">Rotamase</keyword>
<keyword evidence="4" id="KW-0413">Isomerase</keyword>
<name>A0A2U1N830_ARTAN</name>
<dbReference type="AlphaFoldDB" id="A0A2U1N830"/>
<evidence type="ECO:0000256" key="2">
    <source>
        <dbReference type="ARBA" id="ARBA00013194"/>
    </source>
</evidence>
<proteinExistence type="predicted"/>
<protein>
    <recommendedName>
        <fullName evidence="2">peptidylprolyl isomerase</fullName>
        <ecNumber evidence="2">5.2.1.8</ecNumber>
    </recommendedName>
</protein>
<gene>
    <name evidence="5" type="ORF">CTI12_AA294600</name>
</gene>
<evidence type="ECO:0000313" key="6">
    <source>
        <dbReference type="Proteomes" id="UP000245207"/>
    </source>
</evidence>
<accession>A0A2U1N830</accession>
<dbReference type="GO" id="GO:0003677">
    <property type="term" value="F:DNA binding"/>
    <property type="evidence" value="ECO:0007669"/>
    <property type="project" value="InterPro"/>
</dbReference>
<keyword evidence="6" id="KW-1185">Reference proteome</keyword>
<reference evidence="5 6" key="1">
    <citation type="journal article" date="2018" name="Mol. Plant">
        <title>The genome of Artemisia annua provides insight into the evolution of Asteraceae family and artemisinin biosynthesis.</title>
        <authorList>
            <person name="Shen Q."/>
            <person name="Zhang L."/>
            <person name="Liao Z."/>
            <person name="Wang S."/>
            <person name="Yan T."/>
            <person name="Shi P."/>
            <person name="Liu M."/>
            <person name="Fu X."/>
            <person name="Pan Q."/>
            <person name="Wang Y."/>
            <person name="Lv Z."/>
            <person name="Lu X."/>
            <person name="Zhang F."/>
            <person name="Jiang W."/>
            <person name="Ma Y."/>
            <person name="Chen M."/>
            <person name="Hao X."/>
            <person name="Li L."/>
            <person name="Tang Y."/>
            <person name="Lv G."/>
            <person name="Zhou Y."/>
            <person name="Sun X."/>
            <person name="Brodelius P.E."/>
            <person name="Rose J.K.C."/>
            <person name="Tang K."/>
        </authorList>
    </citation>
    <scope>NUCLEOTIDE SEQUENCE [LARGE SCALE GENOMIC DNA]</scope>
    <source>
        <strain evidence="6">cv. Huhao1</strain>
        <tissue evidence="5">Leaf</tissue>
    </source>
</reference>
<sequence length="226" mass="25345">MQGRHILCEKQGKINEAYKKLQDGWLSNGDKVPPAEFARYAFSGLEAIHEVRGIQREGNEDVESGQRKDAKQTGALDFISRKHSLLMASICLTHCSIKWFRESGQDGREEHQSTLRNLLGEISFPFILHGGAELPFCIVALIEIAKCVGAWVGLIINRANENQEDPLAFSARFCKEFMIDTMMDLQCLTPTEQPSVSGHNTNDAFKCSLRKDQMYCFKGFIGSLAL</sequence>
<evidence type="ECO:0000313" key="5">
    <source>
        <dbReference type="EMBL" id="PWA69651.1"/>
    </source>
</evidence>
<dbReference type="STRING" id="35608.A0A2U1N830"/>
<dbReference type="PANTHER" id="PTHR45995">
    <property type="match status" value="1"/>
</dbReference>
<dbReference type="EC" id="5.2.1.8" evidence="2"/>
<organism evidence="5 6">
    <name type="scientific">Artemisia annua</name>
    <name type="common">Sweet wormwood</name>
    <dbReference type="NCBI Taxonomy" id="35608"/>
    <lineage>
        <taxon>Eukaryota</taxon>
        <taxon>Viridiplantae</taxon>
        <taxon>Streptophyta</taxon>
        <taxon>Embryophyta</taxon>
        <taxon>Tracheophyta</taxon>
        <taxon>Spermatophyta</taxon>
        <taxon>Magnoliopsida</taxon>
        <taxon>eudicotyledons</taxon>
        <taxon>Gunneridae</taxon>
        <taxon>Pentapetalae</taxon>
        <taxon>asterids</taxon>
        <taxon>campanulids</taxon>
        <taxon>Asterales</taxon>
        <taxon>Asteraceae</taxon>
        <taxon>Asteroideae</taxon>
        <taxon>Anthemideae</taxon>
        <taxon>Artemisiinae</taxon>
        <taxon>Artemisia</taxon>
    </lineage>
</organism>
<dbReference type="InterPro" id="IPR043323">
    <property type="entry name" value="PIN4"/>
</dbReference>
<evidence type="ECO:0000256" key="3">
    <source>
        <dbReference type="ARBA" id="ARBA00023110"/>
    </source>
</evidence>